<keyword evidence="3" id="KW-1185">Reference proteome</keyword>
<dbReference type="Proteomes" id="UP001382455">
    <property type="component" value="Unassembled WGS sequence"/>
</dbReference>
<gene>
    <name evidence="2" type="ORF">WAE96_16650</name>
</gene>
<dbReference type="RefSeq" id="WP_336436300.1">
    <property type="nucleotide sequence ID" value="NZ_JBAWKS010000002.1"/>
</dbReference>
<name>A0ABU8EYL3_9GAMM</name>
<reference evidence="2 3" key="1">
    <citation type="submission" date="2023-12" db="EMBL/GenBank/DDBJ databases">
        <title>Friends and Foes: Symbiotic and Algicidal bacterial influence on Karenia brevis blooms.</title>
        <authorList>
            <person name="Fei C."/>
            <person name="Mohamed A.R."/>
            <person name="Booker A."/>
            <person name="Arshad M."/>
            <person name="Klass S."/>
            <person name="Ahn S."/>
            <person name="Gilbert P.M."/>
            <person name="Heil C.A."/>
            <person name="Martinez J.M."/>
            <person name="Amin S.A."/>
        </authorList>
    </citation>
    <scope>NUCLEOTIDE SEQUENCE [LARGE SCALE GENOMIC DNA]</scope>
    <source>
        <strain evidence="2 3">CE15</strain>
    </source>
</reference>
<proteinExistence type="predicted"/>
<dbReference type="EMBL" id="JBAWKS010000002">
    <property type="protein sequence ID" value="MEI4551306.1"/>
    <property type="molecule type" value="Genomic_DNA"/>
</dbReference>
<evidence type="ECO:0000259" key="1">
    <source>
        <dbReference type="Pfam" id="PF06877"/>
    </source>
</evidence>
<protein>
    <submittedName>
        <fullName evidence="2">Ribonuclease E inhibitor RraB</fullName>
    </submittedName>
</protein>
<comment type="caution">
    <text evidence="2">The sequence shown here is derived from an EMBL/GenBank/DDBJ whole genome shotgun (WGS) entry which is preliminary data.</text>
</comment>
<evidence type="ECO:0000313" key="2">
    <source>
        <dbReference type="EMBL" id="MEI4551306.1"/>
    </source>
</evidence>
<dbReference type="InterPro" id="IPR036701">
    <property type="entry name" value="RraB-like_sf"/>
</dbReference>
<evidence type="ECO:0000313" key="3">
    <source>
        <dbReference type="Proteomes" id="UP001382455"/>
    </source>
</evidence>
<organism evidence="2 3">
    <name type="scientific">Pseudoalteromonas spongiae</name>
    <dbReference type="NCBI Taxonomy" id="298657"/>
    <lineage>
        <taxon>Bacteria</taxon>
        <taxon>Pseudomonadati</taxon>
        <taxon>Pseudomonadota</taxon>
        <taxon>Gammaproteobacteria</taxon>
        <taxon>Alteromonadales</taxon>
        <taxon>Pseudoalteromonadaceae</taxon>
        <taxon>Pseudoalteromonas</taxon>
    </lineage>
</organism>
<feature type="domain" description="Regulator of ribonuclease activity B" evidence="1">
    <location>
        <begin position="5"/>
        <end position="104"/>
    </location>
</feature>
<sequence>MQYPNDENGQVLQNMLERDVNLNREYEIDFFHLFKDEESAVKMAHEVDKLYKNIKVAIYTNEVSQGYDVYVSVIMEPSHENITHVESTFAEVANKFGGKSDGWGFESEYNKPIK</sequence>
<dbReference type="SUPFAM" id="SSF89946">
    <property type="entry name" value="Hypothetical protein VC0424"/>
    <property type="match status" value="1"/>
</dbReference>
<dbReference type="Gene3D" id="3.30.70.970">
    <property type="entry name" value="RraB-like"/>
    <property type="match status" value="1"/>
</dbReference>
<dbReference type="InterPro" id="IPR009671">
    <property type="entry name" value="RraB_dom"/>
</dbReference>
<accession>A0ABU8EYL3</accession>
<dbReference type="Pfam" id="PF06877">
    <property type="entry name" value="RraB"/>
    <property type="match status" value="1"/>
</dbReference>